<dbReference type="InParanoid" id="C7ZI57"/>
<protein>
    <recommendedName>
        <fullName evidence="5">Zn(2)-C6 fungal-type domain-containing protein</fullName>
    </recommendedName>
</protein>
<evidence type="ECO:0000313" key="7">
    <source>
        <dbReference type="Proteomes" id="UP000005206"/>
    </source>
</evidence>
<feature type="domain" description="Zn(2)-C6 fungal-type" evidence="5">
    <location>
        <begin position="17"/>
        <end position="48"/>
    </location>
</feature>
<dbReference type="InterPro" id="IPR001138">
    <property type="entry name" value="Zn2Cys6_DnaBD"/>
</dbReference>
<dbReference type="GO" id="GO:0000435">
    <property type="term" value="P:positive regulation of transcription from RNA polymerase II promoter by galactose"/>
    <property type="evidence" value="ECO:0007669"/>
    <property type="project" value="TreeGrafter"/>
</dbReference>
<dbReference type="EMBL" id="GG698929">
    <property type="protein sequence ID" value="EEU36318.1"/>
    <property type="molecule type" value="Genomic_DNA"/>
</dbReference>
<evidence type="ECO:0000256" key="3">
    <source>
        <dbReference type="ARBA" id="ARBA00023242"/>
    </source>
</evidence>
<dbReference type="GO" id="GO:0000978">
    <property type="term" value="F:RNA polymerase II cis-regulatory region sequence-specific DNA binding"/>
    <property type="evidence" value="ECO:0007669"/>
    <property type="project" value="TreeGrafter"/>
</dbReference>
<dbReference type="HOGENOM" id="CLU_010170_3_1_1"/>
<sequence length="669" mass="73415">MPRAHMRVEERQRSARACLSCKTSKIRCDSELPCTSCVRRGRTDTCTYGDPFRNNRFPPHKGHGTQNRPPRVQGAKRASDARDLPSEQPPSVASAISPISAVGSSMGNPAAAYPSPDRGAMCNQQGQAVYTGSGTISSFLDFLRESVRRHVGPTPFSEGNGFDSMLEEEDYGEHESAQLDQDKTAKRDLFTSFLEVTSGILDILTLDEFIEITDSDSQSQPCESRREDTAAASVAMAIGAQALGKSNKALSAAFLANGQKIAFEGLLQHARPSTVRLFILMSYYMLGACRKTTAVMYLGIASKAAMMLGFHELGIREDIGEPKKPSIRQIWKSLQILDTLLNCLVGTTGGLLEIQSMDQTQDFTKIRDIGFNITLKGCGVLAELNQRQRQGTRMEIPGAEEILEKLQAFGKDVSRDLHPLGELGQLPCTPEARQDNLAKFHASCLYYLGVTLVTRPFLIFTLGHGLNGAPMEDSKHSSDSRIPRLAQACVVSAKYLVAACKNLTACDNLFTNLWLVQLWSLMGGLTLGFAILSGEAGQDLKDGFDDATDILSQPEHPKQASSQMYNAMRTFKDAINRQQEQQADERRRAALQYVDQLATIGSTQPGPTESRMLLENLVGLEYDDCFEWSIPDTLSELDPLTSLGIAKDEILVELSGDLQMDYSLDLRTG</sequence>
<dbReference type="OrthoDB" id="4064873at2759"/>
<evidence type="ECO:0000259" key="5">
    <source>
        <dbReference type="PROSITE" id="PS50048"/>
    </source>
</evidence>
<dbReference type="CDD" id="cd12148">
    <property type="entry name" value="fungal_TF_MHR"/>
    <property type="match status" value="1"/>
</dbReference>
<evidence type="ECO:0000256" key="1">
    <source>
        <dbReference type="ARBA" id="ARBA00023015"/>
    </source>
</evidence>
<dbReference type="InterPro" id="IPR036864">
    <property type="entry name" value="Zn2-C6_fun-type_DNA-bd_sf"/>
</dbReference>
<dbReference type="GeneID" id="9674368"/>
<dbReference type="Proteomes" id="UP000005206">
    <property type="component" value="Chromosome 11"/>
</dbReference>
<dbReference type="SMART" id="SM00066">
    <property type="entry name" value="GAL4"/>
    <property type="match status" value="1"/>
</dbReference>
<dbReference type="AlphaFoldDB" id="C7ZI57"/>
<proteinExistence type="predicted"/>
<dbReference type="PROSITE" id="PS00463">
    <property type="entry name" value="ZN2_CY6_FUNGAL_1"/>
    <property type="match status" value="1"/>
</dbReference>
<keyword evidence="3" id="KW-0539">Nucleus</keyword>
<dbReference type="PROSITE" id="PS50048">
    <property type="entry name" value="ZN2_CY6_FUNGAL_2"/>
    <property type="match status" value="1"/>
</dbReference>
<evidence type="ECO:0000256" key="2">
    <source>
        <dbReference type="ARBA" id="ARBA00023163"/>
    </source>
</evidence>
<name>C7ZI57_FUSV7</name>
<dbReference type="PANTHER" id="PTHR47424:SF9">
    <property type="entry name" value="TAH-2"/>
    <property type="match status" value="1"/>
</dbReference>
<dbReference type="GO" id="GO:0000981">
    <property type="term" value="F:DNA-binding transcription factor activity, RNA polymerase II-specific"/>
    <property type="evidence" value="ECO:0007669"/>
    <property type="project" value="InterPro"/>
</dbReference>
<evidence type="ECO:0000256" key="4">
    <source>
        <dbReference type="SAM" id="MobiDB-lite"/>
    </source>
</evidence>
<dbReference type="Gene3D" id="4.10.240.10">
    <property type="entry name" value="Zn(2)-C6 fungal-type DNA-binding domain"/>
    <property type="match status" value="1"/>
</dbReference>
<dbReference type="PANTHER" id="PTHR47424">
    <property type="entry name" value="REGULATORY PROTEIN GAL4"/>
    <property type="match status" value="1"/>
</dbReference>
<dbReference type="SUPFAM" id="SSF57701">
    <property type="entry name" value="Zn2/Cys6 DNA-binding domain"/>
    <property type="match status" value="1"/>
</dbReference>
<dbReference type="eggNOG" id="ENOG502QVYJ">
    <property type="taxonomic scope" value="Eukaryota"/>
</dbReference>
<dbReference type="InterPro" id="IPR051127">
    <property type="entry name" value="Fungal_SecMet_Regulators"/>
</dbReference>
<feature type="region of interest" description="Disordered" evidence="4">
    <location>
        <begin position="52"/>
        <end position="93"/>
    </location>
</feature>
<keyword evidence="1" id="KW-0805">Transcription regulation</keyword>
<keyword evidence="7" id="KW-1185">Reference proteome</keyword>
<dbReference type="CDD" id="cd00067">
    <property type="entry name" value="GAL4"/>
    <property type="match status" value="1"/>
</dbReference>
<organism evidence="6 7">
    <name type="scientific">Fusarium vanettenii (strain ATCC MYA-4622 / CBS 123669 / FGSC 9596 / NRRL 45880 / 77-13-4)</name>
    <name type="common">Fusarium solani subsp. pisi</name>
    <dbReference type="NCBI Taxonomy" id="660122"/>
    <lineage>
        <taxon>Eukaryota</taxon>
        <taxon>Fungi</taxon>
        <taxon>Dikarya</taxon>
        <taxon>Ascomycota</taxon>
        <taxon>Pezizomycotina</taxon>
        <taxon>Sordariomycetes</taxon>
        <taxon>Hypocreomycetidae</taxon>
        <taxon>Hypocreales</taxon>
        <taxon>Nectriaceae</taxon>
        <taxon>Fusarium</taxon>
        <taxon>Fusarium solani species complex</taxon>
        <taxon>Fusarium vanettenii</taxon>
    </lineage>
</organism>
<evidence type="ECO:0000313" key="6">
    <source>
        <dbReference type="EMBL" id="EEU36318.1"/>
    </source>
</evidence>
<dbReference type="GO" id="GO:0008270">
    <property type="term" value="F:zinc ion binding"/>
    <property type="evidence" value="ECO:0007669"/>
    <property type="project" value="InterPro"/>
</dbReference>
<reference evidence="6 7" key="1">
    <citation type="journal article" date="2009" name="PLoS Genet.">
        <title>The genome of Nectria haematococca: contribution of supernumerary chromosomes to gene expansion.</title>
        <authorList>
            <person name="Coleman J.J."/>
            <person name="Rounsley S.D."/>
            <person name="Rodriguez-Carres M."/>
            <person name="Kuo A."/>
            <person name="Wasmann C.C."/>
            <person name="Grimwood J."/>
            <person name="Schmutz J."/>
            <person name="Taga M."/>
            <person name="White G.J."/>
            <person name="Zhou S."/>
            <person name="Schwartz D.C."/>
            <person name="Freitag M."/>
            <person name="Ma L.J."/>
            <person name="Danchin E.G."/>
            <person name="Henrissat B."/>
            <person name="Coutinho P.M."/>
            <person name="Nelson D.R."/>
            <person name="Straney D."/>
            <person name="Napoli C.A."/>
            <person name="Barker B.M."/>
            <person name="Gribskov M."/>
            <person name="Rep M."/>
            <person name="Kroken S."/>
            <person name="Molnar I."/>
            <person name="Rensing C."/>
            <person name="Kennell J.C."/>
            <person name="Zamora J."/>
            <person name="Farman M.L."/>
            <person name="Selker E.U."/>
            <person name="Salamov A."/>
            <person name="Shapiro H."/>
            <person name="Pangilinan J."/>
            <person name="Lindquist E."/>
            <person name="Lamers C."/>
            <person name="Grigoriev I.V."/>
            <person name="Geiser D.M."/>
            <person name="Covert S.F."/>
            <person name="Temporini E."/>
            <person name="Vanetten H.D."/>
        </authorList>
    </citation>
    <scope>NUCLEOTIDE SEQUENCE [LARGE SCALE GENOMIC DNA]</scope>
    <source>
        <strain evidence="7">ATCC MYA-4622 / CBS 123669 / FGSC 9596 / NRRL 45880 / 77-13-4</strain>
    </source>
</reference>
<dbReference type="VEuPathDB" id="FungiDB:NECHADRAFT_86951"/>
<dbReference type="Pfam" id="PF00172">
    <property type="entry name" value="Zn_clus"/>
    <property type="match status" value="1"/>
</dbReference>
<feature type="region of interest" description="Disordered" evidence="4">
    <location>
        <begin position="153"/>
        <end position="180"/>
    </location>
</feature>
<dbReference type="KEGG" id="nhe:NECHADRAFT_86951"/>
<keyword evidence="2" id="KW-0804">Transcription</keyword>
<accession>C7ZI57</accession>
<dbReference type="GO" id="GO:0005634">
    <property type="term" value="C:nucleus"/>
    <property type="evidence" value="ECO:0007669"/>
    <property type="project" value="TreeGrafter"/>
</dbReference>
<dbReference type="RefSeq" id="XP_003042031.1">
    <property type="nucleotide sequence ID" value="XM_003041985.1"/>
</dbReference>
<dbReference type="OMA" id="NIHISCV"/>
<gene>
    <name evidence="6" type="ORF">NECHADRAFT_86951</name>
</gene>